<evidence type="ECO:0000256" key="8">
    <source>
        <dbReference type="ARBA" id="ARBA00023136"/>
    </source>
</evidence>
<evidence type="ECO:0000313" key="11">
    <source>
        <dbReference type="Proteomes" id="UP000776164"/>
    </source>
</evidence>
<comment type="caution">
    <text evidence="10">The sequence shown here is derived from an EMBL/GenBank/DDBJ whole genome shotgun (WGS) entry which is preliminary data.</text>
</comment>
<evidence type="ECO:0000256" key="3">
    <source>
        <dbReference type="ARBA" id="ARBA00022597"/>
    </source>
</evidence>
<accession>A0ABS2L1D7</accession>
<sequence>MNETIPFRLEAKGISKSYGAISALDDVNLALKPGEVVALLGENGAGKSTIVKIISGLIVPDSGTITIDGEEVVLPTVNASQAAGIAVVQQEFSTVGTLTVAENLVLGQRGASWWWSPSKLNSAARAILERVGLENLDPNTPVENLTVAEMQLVEIARVLAKDAKIVIFDEPTAALSDAEIVRVLRVVKRLAAEGRSVIYVTHRLPEVFEIADQVVIFRNGKSQPSRNVSDLTVDMVVALMIGRELGHLYPEKSPSIGEVVLETNGLKIAGMRSEVNLQVRRGEILGLTGQLGSGTAEIMQAIAGNADVLAGTVELEGSPIDLRGRRRGIVIGIAYCSPDRKKDGIFAGVSIKRNLSSPWLRRVSRVGFVSRKQEMDEATRSAANFAIDLARMQTPVGNLSGGNQQKVAVGKWLGIRPRVLLVEEPTRGVDVGARAEIYAQLRRLCDSGVGIIVSSSDTNEILGLSDTIATYYRGAQTSSKSASEWTEPELVREVMHRED</sequence>
<proteinExistence type="predicted"/>
<keyword evidence="6" id="KW-0067">ATP-binding</keyword>
<dbReference type="RefSeq" id="WP_205106568.1">
    <property type="nucleotide sequence ID" value="NZ_BAAAHT010000018.1"/>
</dbReference>
<evidence type="ECO:0000256" key="4">
    <source>
        <dbReference type="ARBA" id="ARBA00022737"/>
    </source>
</evidence>
<reference evidence="10 11" key="1">
    <citation type="submission" date="2021-01" db="EMBL/GenBank/DDBJ databases">
        <title>Sequencing the genomes of 1000 actinobacteria strains.</title>
        <authorList>
            <person name="Klenk H.-P."/>
        </authorList>
    </citation>
    <scope>NUCLEOTIDE SEQUENCE [LARGE SCALE GENOMIC DNA]</scope>
    <source>
        <strain evidence="10 11">DSM 13057</strain>
    </source>
</reference>
<protein>
    <submittedName>
        <fullName evidence="10">ABC-type sugar transport system ATPase subunit</fullName>
    </submittedName>
</protein>
<evidence type="ECO:0000256" key="7">
    <source>
        <dbReference type="ARBA" id="ARBA00022967"/>
    </source>
</evidence>
<dbReference type="InterPro" id="IPR003439">
    <property type="entry name" value="ABC_transporter-like_ATP-bd"/>
</dbReference>
<dbReference type="PROSITE" id="PS00211">
    <property type="entry name" value="ABC_TRANSPORTER_1"/>
    <property type="match status" value="1"/>
</dbReference>
<dbReference type="Proteomes" id="UP000776164">
    <property type="component" value="Unassembled WGS sequence"/>
</dbReference>
<evidence type="ECO:0000256" key="1">
    <source>
        <dbReference type="ARBA" id="ARBA00022448"/>
    </source>
</evidence>
<evidence type="ECO:0000256" key="6">
    <source>
        <dbReference type="ARBA" id="ARBA00022840"/>
    </source>
</evidence>
<evidence type="ECO:0000256" key="2">
    <source>
        <dbReference type="ARBA" id="ARBA00022475"/>
    </source>
</evidence>
<keyword evidence="5" id="KW-0547">Nucleotide-binding</keyword>
<organism evidence="10 11">
    <name type="scientific">Subtercola frigoramans</name>
    <dbReference type="NCBI Taxonomy" id="120298"/>
    <lineage>
        <taxon>Bacteria</taxon>
        <taxon>Bacillati</taxon>
        <taxon>Actinomycetota</taxon>
        <taxon>Actinomycetes</taxon>
        <taxon>Micrococcales</taxon>
        <taxon>Microbacteriaceae</taxon>
        <taxon>Subtercola</taxon>
    </lineage>
</organism>
<dbReference type="PANTHER" id="PTHR43790">
    <property type="entry name" value="CARBOHYDRATE TRANSPORT ATP-BINDING PROTEIN MG119-RELATED"/>
    <property type="match status" value="1"/>
</dbReference>
<dbReference type="SUPFAM" id="SSF52540">
    <property type="entry name" value="P-loop containing nucleoside triphosphate hydrolases"/>
    <property type="match status" value="2"/>
</dbReference>
<keyword evidence="8" id="KW-0472">Membrane</keyword>
<keyword evidence="4" id="KW-0677">Repeat</keyword>
<dbReference type="PROSITE" id="PS50893">
    <property type="entry name" value="ABC_TRANSPORTER_2"/>
    <property type="match status" value="2"/>
</dbReference>
<dbReference type="InterPro" id="IPR003593">
    <property type="entry name" value="AAA+_ATPase"/>
</dbReference>
<dbReference type="InterPro" id="IPR027417">
    <property type="entry name" value="P-loop_NTPase"/>
</dbReference>
<keyword evidence="2" id="KW-1003">Cell membrane</keyword>
<gene>
    <name evidence="10" type="ORF">JOE66_000511</name>
</gene>
<keyword evidence="1" id="KW-0813">Transport</keyword>
<keyword evidence="7" id="KW-1278">Translocase</keyword>
<keyword evidence="11" id="KW-1185">Reference proteome</keyword>
<dbReference type="InterPro" id="IPR017871">
    <property type="entry name" value="ABC_transporter-like_CS"/>
</dbReference>
<dbReference type="EMBL" id="JAFBBU010000001">
    <property type="protein sequence ID" value="MBM7470877.1"/>
    <property type="molecule type" value="Genomic_DNA"/>
</dbReference>
<dbReference type="PANTHER" id="PTHR43790:SF3">
    <property type="entry name" value="D-ALLOSE IMPORT ATP-BINDING PROTEIN ALSA-RELATED"/>
    <property type="match status" value="1"/>
</dbReference>
<dbReference type="InterPro" id="IPR050107">
    <property type="entry name" value="ABC_carbohydrate_import_ATPase"/>
</dbReference>
<feature type="domain" description="ABC transporter" evidence="9">
    <location>
        <begin position="9"/>
        <end position="244"/>
    </location>
</feature>
<dbReference type="Gene3D" id="3.40.50.300">
    <property type="entry name" value="P-loop containing nucleotide triphosphate hydrolases"/>
    <property type="match status" value="2"/>
</dbReference>
<name>A0ABS2L1D7_9MICO</name>
<dbReference type="CDD" id="cd03215">
    <property type="entry name" value="ABC_Carb_Monos_II"/>
    <property type="match status" value="1"/>
</dbReference>
<dbReference type="Pfam" id="PF00005">
    <property type="entry name" value="ABC_tran"/>
    <property type="match status" value="2"/>
</dbReference>
<dbReference type="CDD" id="cd03216">
    <property type="entry name" value="ABC_Carb_Monos_I"/>
    <property type="match status" value="1"/>
</dbReference>
<evidence type="ECO:0000259" key="9">
    <source>
        <dbReference type="PROSITE" id="PS50893"/>
    </source>
</evidence>
<dbReference type="SMART" id="SM00382">
    <property type="entry name" value="AAA"/>
    <property type="match status" value="2"/>
</dbReference>
<keyword evidence="3 10" id="KW-0762">Sugar transport</keyword>
<feature type="domain" description="ABC transporter" evidence="9">
    <location>
        <begin position="251"/>
        <end position="498"/>
    </location>
</feature>
<evidence type="ECO:0000256" key="5">
    <source>
        <dbReference type="ARBA" id="ARBA00022741"/>
    </source>
</evidence>
<evidence type="ECO:0000313" key="10">
    <source>
        <dbReference type="EMBL" id="MBM7470877.1"/>
    </source>
</evidence>